<dbReference type="EMBL" id="JAHHHV010000089">
    <property type="protein sequence ID" value="MBW4468429.1"/>
    <property type="molecule type" value="Genomic_DNA"/>
</dbReference>
<feature type="transmembrane region" description="Helical" evidence="1">
    <location>
        <begin position="62"/>
        <end position="83"/>
    </location>
</feature>
<dbReference type="PANTHER" id="PTHR30354:SF25">
    <property type="entry name" value="INNER MEMBRANE PERMEASE YGBN"/>
    <property type="match status" value="1"/>
</dbReference>
<dbReference type="PIRSF" id="PIRSF002746">
    <property type="entry name" value="Gluconate_transporter"/>
    <property type="match status" value="1"/>
</dbReference>
<sequence>MSTVSLLFIAVLGIALLLFLVIFVRLQAFIALLIASLFIAVIGGIPPAEIADTIREGMGSTLGYIAIVIGLGAMFGELLQVSGGAEQIASTLVRKFGEVNAQWALGLAGLAIAIPVFFDVGLIICIPLVYSLGRRTGRSLLYYAIPLVAGLAVGHSFIPPTPGPVAVAALLGADLGWVILLGILAGIPALAVGGVLFGKYIGKRIHLDVPAQMEASLAESLAIVSDDPKLGKDAFVQPAKELPSFGMVVTIILIPLVMILFNTALGVVLPEGNPVRNWMSFIGHPFTALTIATLLSFYFLGTLRGYSLSDIQRITTKSFEPVGLIILVTGAGGVFGRVLVTTGVGKALAETLSASNLPVILLAFLIAVAVRVSQGSATVSMVTAAGLIAPVIQTGSYSAPLVGAITIAIAAGATVLSHVNDSGFWLVGRYLGMSEKETLRSWTVMETIVGLVGFGVVFVLSWFL</sequence>
<dbReference type="Pfam" id="PF02447">
    <property type="entry name" value="GntP_permease"/>
    <property type="match status" value="1"/>
</dbReference>
<feature type="transmembrane region" description="Helical" evidence="1">
    <location>
        <begin position="245"/>
        <end position="269"/>
    </location>
</feature>
<evidence type="ECO:0000256" key="1">
    <source>
        <dbReference type="SAM" id="Phobius"/>
    </source>
</evidence>
<feature type="transmembrane region" description="Helical" evidence="1">
    <location>
        <begin position="140"/>
        <end position="158"/>
    </location>
</feature>
<dbReference type="GO" id="GO:0005886">
    <property type="term" value="C:plasma membrane"/>
    <property type="evidence" value="ECO:0007669"/>
    <property type="project" value="TreeGrafter"/>
</dbReference>
<dbReference type="AlphaFoldDB" id="A0A951PH03"/>
<name>A0A951PH03_9CYAN</name>
<reference evidence="2" key="2">
    <citation type="journal article" date="2022" name="Microbiol. Resour. Announc.">
        <title>Metagenome Sequencing to Explore Phylogenomics of Terrestrial Cyanobacteria.</title>
        <authorList>
            <person name="Ward R.D."/>
            <person name="Stajich J.E."/>
            <person name="Johansen J.R."/>
            <person name="Huntemann M."/>
            <person name="Clum A."/>
            <person name="Foster B."/>
            <person name="Foster B."/>
            <person name="Roux S."/>
            <person name="Palaniappan K."/>
            <person name="Varghese N."/>
            <person name="Mukherjee S."/>
            <person name="Reddy T.B.K."/>
            <person name="Daum C."/>
            <person name="Copeland A."/>
            <person name="Chen I.A."/>
            <person name="Ivanova N.N."/>
            <person name="Kyrpides N.C."/>
            <person name="Shapiro N."/>
            <person name="Eloe-Fadrosh E.A."/>
            <person name="Pietrasiak N."/>
        </authorList>
    </citation>
    <scope>NUCLEOTIDE SEQUENCE</scope>
    <source>
        <strain evidence="2">GSE-TBD4-15B</strain>
    </source>
</reference>
<evidence type="ECO:0000313" key="2">
    <source>
        <dbReference type="EMBL" id="MBW4468429.1"/>
    </source>
</evidence>
<feature type="transmembrane region" description="Helical" evidence="1">
    <location>
        <begin position="281"/>
        <end position="301"/>
    </location>
</feature>
<keyword evidence="1" id="KW-0812">Transmembrane</keyword>
<dbReference type="InterPro" id="IPR003474">
    <property type="entry name" value="Glcn_transporter"/>
</dbReference>
<protein>
    <submittedName>
        <fullName evidence="2">GntP family permease</fullName>
    </submittedName>
</protein>
<dbReference type="PANTHER" id="PTHR30354">
    <property type="entry name" value="GNT FAMILY GLUCONATE TRANSPORTER"/>
    <property type="match status" value="1"/>
</dbReference>
<feature type="transmembrane region" description="Helical" evidence="1">
    <location>
        <begin position="322"/>
        <end position="340"/>
    </location>
</feature>
<feature type="transmembrane region" description="Helical" evidence="1">
    <location>
        <begin position="7"/>
        <end position="24"/>
    </location>
</feature>
<feature type="transmembrane region" description="Helical" evidence="1">
    <location>
        <begin position="360"/>
        <end position="389"/>
    </location>
</feature>
<comment type="caution">
    <text evidence="2">The sequence shown here is derived from an EMBL/GenBank/DDBJ whole genome shotgun (WGS) entry which is preliminary data.</text>
</comment>
<proteinExistence type="predicted"/>
<feature type="transmembrane region" description="Helical" evidence="1">
    <location>
        <begin position="401"/>
        <end position="419"/>
    </location>
</feature>
<keyword evidence="1" id="KW-0472">Membrane</keyword>
<feature type="transmembrane region" description="Helical" evidence="1">
    <location>
        <begin position="103"/>
        <end position="128"/>
    </location>
</feature>
<reference evidence="2" key="1">
    <citation type="submission" date="2021-05" db="EMBL/GenBank/DDBJ databases">
        <authorList>
            <person name="Pietrasiak N."/>
            <person name="Ward R."/>
            <person name="Stajich J.E."/>
            <person name="Kurbessoian T."/>
        </authorList>
    </citation>
    <scope>NUCLEOTIDE SEQUENCE</scope>
    <source>
        <strain evidence="2">GSE-TBD4-15B</strain>
    </source>
</reference>
<keyword evidence="1" id="KW-1133">Transmembrane helix</keyword>
<feature type="transmembrane region" description="Helical" evidence="1">
    <location>
        <begin position="439"/>
        <end position="463"/>
    </location>
</feature>
<dbReference type="Proteomes" id="UP000707356">
    <property type="component" value="Unassembled WGS sequence"/>
</dbReference>
<organism evidence="2 3">
    <name type="scientific">Pegethrix bostrychoides GSE-TBD4-15B</name>
    <dbReference type="NCBI Taxonomy" id="2839662"/>
    <lineage>
        <taxon>Bacteria</taxon>
        <taxon>Bacillati</taxon>
        <taxon>Cyanobacteriota</taxon>
        <taxon>Cyanophyceae</taxon>
        <taxon>Oculatellales</taxon>
        <taxon>Oculatellaceae</taxon>
        <taxon>Pegethrix</taxon>
    </lineage>
</organism>
<feature type="transmembrane region" description="Helical" evidence="1">
    <location>
        <begin position="178"/>
        <end position="197"/>
    </location>
</feature>
<evidence type="ECO:0000313" key="3">
    <source>
        <dbReference type="Proteomes" id="UP000707356"/>
    </source>
</evidence>
<gene>
    <name evidence="2" type="ORF">KME07_23630</name>
</gene>
<dbReference type="NCBIfam" id="TIGR00791">
    <property type="entry name" value="gntP"/>
    <property type="match status" value="1"/>
</dbReference>
<feature type="transmembrane region" description="Helical" evidence="1">
    <location>
        <begin position="30"/>
        <end position="50"/>
    </location>
</feature>
<accession>A0A951PH03</accession>
<dbReference type="GO" id="GO:0015128">
    <property type="term" value="F:gluconate transmembrane transporter activity"/>
    <property type="evidence" value="ECO:0007669"/>
    <property type="project" value="InterPro"/>
</dbReference>